<name>A0A448XFJ3_9PLAT</name>
<comment type="caution">
    <text evidence="2">The sequence shown here is derived from an EMBL/GenBank/DDBJ whole genome shotgun (WGS) entry which is preliminary data.</text>
</comment>
<evidence type="ECO:0000313" key="2">
    <source>
        <dbReference type="EMBL" id="VEL35318.1"/>
    </source>
</evidence>
<reference evidence="2" key="1">
    <citation type="submission" date="2018-11" db="EMBL/GenBank/DDBJ databases">
        <authorList>
            <consortium name="Pathogen Informatics"/>
        </authorList>
    </citation>
    <scope>NUCLEOTIDE SEQUENCE</scope>
</reference>
<sequence>MADDFGLEHLHANAILSPPLNHCTAWTGHSEGQSGRLLSRPVKSSNRVRPCSDQAIQLPVYHVGHGSSETDHMRSAGDKLSVASDGEAESHAYTRQADRQNVKMQRISRLPEAQRSSRVRVWEAVKTTSPEPMIRDPRSY</sequence>
<dbReference type="EMBL" id="CAAALY010249563">
    <property type="protein sequence ID" value="VEL35318.1"/>
    <property type="molecule type" value="Genomic_DNA"/>
</dbReference>
<feature type="region of interest" description="Disordered" evidence="1">
    <location>
        <begin position="64"/>
        <end position="140"/>
    </location>
</feature>
<organism evidence="2 3">
    <name type="scientific">Protopolystoma xenopodis</name>
    <dbReference type="NCBI Taxonomy" id="117903"/>
    <lineage>
        <taxon>Eukaryota</taxon>
        <taxon>Metazoa</taxon>
        <taxon>Spiralia</taxon>
        <taxon>Lophotrochozoa</taxon>
        <taxon>Platyhelminthes</taxon>
        <taxon>Monogenea</taxon>
        <taxon>Polyopisthocotylea</taxon>
        <taxon>Polystomatidea</taxon>
        <taxon>Polystomatidae</taxon>
        <taxon>Protopolystoma</taxon>
    </lineage>
</organism>
<accession>A0A448XFJ3</accession>
<proteinExistence type="predicted"/>
<evidence type="ECO:0000313" key="3">
    <source>
        <dbReference type="Proteomes" id="UP000784294"/>
    </source>
</evidence>
<feature type="compositionally biased region" description="Basic and acidic residues" evidence="1">
    <location>
        <begin position="68"/>
        <end position="77"/>
    </location>
</feature>
<dbReference type="AlphaFoldDB" id="A0A448XFJ3"/>
<dbReference type="Proteomes" id="UP000784294">
    <property type="component" value="Unassembled WGS sequence"/>
</dbReference>
<gene>
    <name evidence="2" type="ORF">PXEA_LOCUS28758</name>
</gene>
<keyword evidence="3" id="KW-1185">Reference proteome</keyword>
<feature type="compositionally biased region" description="Basic and acidic residues" evidence="1">
    <location>
        <begin position="88"/>
        <end position="101"/>
    </location>
</feature>
<feature type="region of interest" description="Disordered" evidence="1">
    <location>
        <begin position="29"/>
        <end position="49"/>
    </location>
</feature>
<protein>
    <submittedName>
        <fullName evidence="2">Uncharacterized protein</fullName>
    </submittedName>
</protein>
<evidence type="ECO:0000256" key="1">
    <source>
        <dbReference type="SAM" id="MobiDB-lite"/>
    </source>
</evidence>